<gene>
    <name evidence="2" type="ORF">NHU_02035</name>
</gene>
<name>A0A0D6B2W6_RHOSU</name>
<dbReference type="RefSeq" id="WP_060834804.1">
    <property type="nucleotide sequence ID" value="NZ_NHRZ01000031.1"/>
</dbReference>
<accession>A0A0D6B2W6</accession>
<protein>
    <recommendedName>
        <fullName evidence="4">Phage terminase small subunit P27 family</fullName>
    </recommendedName>
</protein>
<dbReference type="PATRIC" id="fig|35806.4.peg.2096"/>
<evidence type="ECO:0000313" key="3">
    <source>
        <dbReference type="Proteomes" id="UP000064912"/>
    </source>
</evidence>
<feature type="region of interest" description="Disordered" evidence="1">
    <location>
        <begin position="1"/>
        <end position="26"/>
    </location>
</feature>
<reference evidence="2 3" key="1">
    <citation type="submission" date="2015-02" db="EMBL/GenBank/DDBJ databases">
        <title>Genome sequene of Rhodovulum sulfidophilum DSM 2351.</title>
        <authorList>
            <person name="Nagao N."/>
        </authorList>
    </citation>
    <scope>NUCLEOTIDE SEQUENCE [LARGE SCALE GENOMIC DNA]</scope>
    <source>
        <strain evidence="2 3">DSM 2351</strain>
    </source>
</reference>
<evidence type="ECO:0008006" key="4">
    <source>
        <dbReference type="Google" id="ProtNLM"/>
    </source>
</evidence>
<sequence>MRGQKPKLDNVVPMKADQTAPVPEAPDWMSAEGREAWDRLAPVLAGKRRLDPAFHDPFAVYCEAVADVIRFTGDIAAFGSWYEVETRNGRQQKKRAVWGQRQDAIATMNQLAARFGMTPVDEARMSAGGQGDLFGEILRTLDGPD</sequence>
<dbReference type="Pfam" id="PF05119">
    <property type="entry name" value="Terminase_4"/>
    <property type="match status" value="1"/>
</dbReference>
<evidence type="ECO:0000256" key="1">
    <source>
        <dbReference type="SAM" id="MobiDB-lite"/>
    </source>
</evidence>
<organism evidence="2 3">
    <name type="scientific">Rhodovulum sulfidophilum</name>
    <name type="common">Rhodobacter sulfidophilus</name>
    <dbReference type="NCBI Taxonomy" id="35806"/>
    <lineage>
        <taxon>Bacteria</taxon>
        <taxon>Pseudomonadati</taxon>
        <taxon>Pseudomonadota</taxon>
        <taxon>Alphaproteobacteria</taxon>
        <taxon>Rhodobacterales</taxon>
        <taxon>Paracoccaceae</taxon>
        <taxon>Rhodovulum</taxon>
    </lineage>
</organism>
<dbReference type="EMBL" id="AP014800">
    <property type="protein sequence ID" value="BAQ69190.1"/>
    <property type="molecule type" value="Genomic_DNA"/>
</dbReference>
<dbReference type="Proteomes" id="UP000064912">
    <property type="component" value="Chromosome"/>
</dbReference>
<dbReference type="InterPro" id="IPR006448">
    <property type="entry name" value="Phage_term_ssu_P27"/>
</dbReference>
<evidence type="ECO:0000313" key="2">
    <source>
        <dbReference type="EMBL" id="BAQ69190.1"/>
    </source>
</evidence>
<dbReference type="KEGG" id="rsu:NHU_02035"/>
<dbReference type="eggNOG" id="COG3747">
    <property type="taxonomic scope" value="Bacteria"/>
</dbReference>
<dbReference type="AlphaFoldDB" id="A0A0D6B2W6"/>
<proteinExistence type="predicted"/>